<dbReference type="InterPro" id="IPR000600">
    <property type="entry name" value="ROK"/>
</dbReference>
<dbReference type="OrthoDB" id="3225083at2"/>
<feature type="region of interest" description="Disordered" evidence="2">
    <location>
        <begin position="427"/>
        <end position="453"/>
    </location>
</feature>
<dbReference type="AlphaFoldDB" id="A0A4R5CPF6"/>
<dbReference type="PANTHER" id="PTHR18964:SF149">
    <property type="entry name" value="BIFUNCTIONAL UDP-N-ACETYLGLUCOSAMINE 2-EPIMERASE_N-ACETYLMANNOSAMINE KINASE"/>
    <property type="match status" value="1"/>
</dbReference>
<comment type="caution">
    <text evidence="3">The sequence shown here is derived from an EMBL/GenBank/DDBJ whole genome shotgun (WGS) entry which is preliminary data.</text>
</comment>
<dbReference type="InterPro" id="IPR036388">
    <property type="entry name" value="WH-like_DNA-bd_sf"/>
</dbReference>
<dbReference type="Gene3D" id="3.30.420.40">
    <property type="match status" value="2"/>
</dbReference>
<dbReference type="SUPFAM" id="SSF46785">
    <property type="entry name" value="Winged helix' DNA-binding domain"/>
    <property type="match status" value="1"/>
</dbReference>
<dbReference type="Proteomes" id="UP000294739">
    <property type="component" value="Unassembled WGS sequence"/>
</dbReference>
<evidence type="ECO:0000313" key="4">
    <source>
        <dbReference type="Proteomes" id="UP000294739"/>
    </source>
</evidence>
<dbReference type="PANTHER" id="PTHR18964">
    <property type="entry name" value="ROK (REPRESSOR, ORF, KINASE) FAMILY"/>
    <property type="match status" value="1"/>
</dbReference>
<dbReference type="InterPro" id="IPR036390">
    <property type="entry name" value="WH_DNA-bd_sf"/>
</dbReference>
<dbReference type="PROSITE" id="PS01125">
    <property type="entry name" value="ROK"/>
    <property type="match status" value="1"/>
</dbReference>
<name>A0A4R5CPF6_9ACTN</name>
<dbReference type="SUPFAM" id="SSF53067">
    <property type="entry name" value="Actin-like ATPase domain"/>
    <property type="match status" value="1"/>
</dbReference>
<organism evidence="3 4">
    <name type="scientific">Jiangella asiatica</name>
    <dbReference type="NCBI Taxonomy" id="2530372"/>
    <lineage>
        <taxon>Bacteria</taxon>
        <taxon>Bacillati</taxon>
        <taxon>Actinomycetota</taxon>
        <taxon>Actinomycetes</taxon>
        <taxon>Jiangellales</taxon>
        <taxon>Jiangellaceae</taxon>
        <taxon>Jiangella</taxon>
    </lineage>
</organism>
<accession>A0A4R5CPF6</accession>
<sequence length="453" mass="47602">MGSLTERATISWNVDKKNRPCHSHRVVETPRNALRLLRERHEDRVIELLRSHGALSRAELARRTGLSRATLSSIIERLLSAGAVVETTGEPATGTRRRGRPPTLLNLNPAGGLALGIDVGRRRIHVSVANVAHDVIAATSASCSETASWQERTSAALELVESLCARYHISLAALEAVGVGVVGPVAETGFVAEAGVAPRTDDDGAPDPARVVHELVEERFGVPAYVDNNTRLAALAEAIWGSGAGSDNVLYVHLSYGVGGGLVLGGHLFSGAFGGAAEFGHVSVDPDGPECPCGGRGCLERYVCMDAILDCCGADDLDHLIEQLQRADADPDGRAHQAVREAGQRLGRVVAAACNVVNPEVVVVGGPVARIGEPLLASVRETIAAYSHRSVHRALTVRGAHFTEDAAALGGIALVLRRSALLAGYPATHVGPPAGGRTSTVNEEEEWRTGSDQ</sequence>
<proteinExistence type="inferred from homology"/>
<dbReference type="Gene3D" id="1.10.10.10">
    <property type="entry name" value="Winged helix-like DNA-binding domain superfamily/Winged helix DNA-binding domain"/>
    <property type="match status" value="1"/>
</dbReference>
<protein>
    <submittedName>
        <fullName evidence="3">ROK family transcriptional regulator</fullName>
    </submittedName>
</protein>
<dbReference type="InterPro" id="IPR049874">
    <property type="entry name" value="ROK_cs"/>
</dbReference>
<gene>
    <name evidence="3" type="ORF">E1269_25925</name>
</gene>
<dbReference type="EMBL" id="SMKZ01000052">
    <property type="protein sequence ID" value="TDE00284.1"/>
    <property type="molecule type" value="Genomic_DNA"/>
</dbReference>
<reference evidence="3 4" key="1">
    <citation type="submission" date="2019-03" db="EMBL/GenBank/DDBJ databases">
        <title>Draft genome sequences of novel Actinobacteria.</title>
        <authorList>
            <person name="Sahin N."/>
            <person name="Ay H."/>
            <person name="Saygin H."/>
        </authorList>
    </citation>
    <scope>NUCLEOTIDE SEQUENCE [LARGE SCALE GENOMIC DNA]</scope>
    <source>
        <strain evidence="3 4">5K138</strain>
    </source>
</reference>
<dbReference type="InParanoid" id="A0A4R5CPF6"/>
<dbReference type="InterPro" id="IPR043129">
    <property type="entry name" value="ATPase_NBD"/>
</dbReference>
<evidence type="ECO:0000256" key="1">
    <source>
        <dbReference type="ARBA" id="ARBA00006479"/>
    </source>
</evidence>
<keyword evidence="4" id="KW-1185">Reference proteome</keyword>
<comment type="similarity">
    <text evidence="1">Belongs to the ROK (NagC/XylR) family.</text>
</comment>
<dbReference type="Pfam" id="PF13412">
    <property type="entry name" value="HTH_24"/>
    <property type="match status" value="1"/>
</dbReference>
<evidence type="ECO:0000256" key="2">
    <source>
        <dbReference type="SAM" id="MobiDB-lite"/>
    </source>
</evidence>
<dbReference type="Pfam" id="PF00480">
    <property type="entry name" value="ROK"/>
    <property type="match status" value="1"/>
</dbReference>
<evidence type="ECO:0000313" key="3">
    <source>
        <dbReference type="EMBL" id="TDE00284.1"/>
    </source>
</evidence>